<keyword evidence="6" id="KW-0496">Mitochondrion</keyword>
<dbReference type="GeneID" id="113398575"/>
<evidence type="ECO:0000256" key="1">
    <source>
        <dbReference type="ARBA" id="ARBA00004294"/>
    </source>
</evidence>
<dbReference type="RefSeq" id="XP_064072982.1">
    <property type="nucleotide sequence ID" value="XM_064216912.1"/>
</dbReference>
<evidence type="ECO:0000256" key="8">
    <source>
        <dbReference type="SAM" id="MobiDB-lite"/>
    </source>
</evidence>
<evidence type="ECO:0000313" key="11">
    <source>
        <dbReference type="Proteomes" id="UP001652626"/>
    </source>
</evidence>
<dbReference type="SFLD" id="SFLDG01180">
    <property type="entry name" value="SUF1"/>
    <property type="match status" value="1"/>
</dbReference>
<feature type="domain" description="Mitochondrial outer membrane transport complex Sam37/metaxin N-terminal" evidence="9">
    <location>
        <begin position="22"/>
        <end position="142"/>
    </location>
</feature>
<protein>
    <submittedName>
        <fullName evidence="12">Metaxin-1 isoform X1</fullName>
    </submittedName>
</protein>
<evidence type="ECO:0000256" key="4">
    <source>
        <dbReference type="ARBA" id="ARBA00022787"/>
    </source>
</evidence>
<keyword evidence="7" id="KW-0472">Membrane</keyword>
<dbReference type="Gene3D" id="3.40.30.10">
    <property type="entry name" value="Glutaredoxin"/>
    <property type="match status" value="1"/>
</dbReference>
<accession>A0ABM4ANV9</accession>
<dbReference type="PANTHER" id="PTHR12289:SF41">
    <property type="entry name" value="FAILED AXON CONNECTIONS-RELATED"/>
    <property type="match status" value="1"/>
</dbReference>
<dbReference type="SUPFAM" id="SSF47616">
    <property type="entry name" value="GST C-terminal domain-like"/>
    <property type="match status" value="1"/>
</dbReference>
<comment type="similarity">
    <text evidence="2">Belongs to the metaxin family.</text>
</comment>
<dbReference type="InterPro" id="IPR050931">
    <property type="entry name" value="Mito_Protein_Transport_Metaxin"/>
</dbReference>
<evidence type="ECO:0000313" key="12">
    <source>
        <dbReference type="RefSeq" id="XP_064072982.1"/>
    </source>
</evidence>
<dbReference type="InterPro" id="IPR040079">
    <property type="entry name" value="Glutathione_S-Trfase"/>
</dbReference>
<keyword evidence="4" id="KW-1000">Mitochondrion outer membrane</keyword>
<dbReference type="Gene3D" id="1.20.1050.10">
    <property type="match status" value="1"/>
</dbReference>
<keyword evidence="3" id="KW-0813">Transport</keyword>
<evidence type="ECO:0000256" key="7">
    <source>
        <dbReference type="ARBA" id="ARBA00023136"/>
    </source>
</evidence>
<gene>
    <name evidence="12" type="primary">LOC113398575</name>
</gene>
<dbReference type="InterPro" id="IPR019564">
    <property type="entry name" value="Sam37/metaxin_N"/>
</dbReference>
<dbReference type="Pfam" id="PF10568">
    <property type="entry name" value="Tom37"/>
    <property type="match status" value="1"/>
</dbReference>
<sequence>MANIELDIWRGEWGLASIDLECLKVLTYMKFIGVPVRVREASNPFFTPKGSLPVMRDGRTVLTNFEEVVEYLKSLHYSTDVHLNQKQAAEASAFTQYLRDKLYPAYQYAWWVDEKNYGDVTRPTYAKALQIPFNFYYPSRYQGAAKEMIDALYGEHSDLKEVEKTIYNEAEKCLKTLSDRLGESEYFFGNRPSSFDATVFAYLAPLVKTPLPNATLSNHVKGIANLSRFVARISQKNFRNVTDEYNRQNKKQSQGTQSEREAQFPNATRNKVLAGLFATLAMTGYAVATGMFQRFSTWSWNNTLLVNRFRIAKKHLEKIRRLRALKPKEENAAS</sequence>
<keyword evidence="11" id="KW-1185">Reference proteome</keyword>
<dbReference type="InterPro" id="IPR033468">
    <property type="entry name" value="Metaxin_GST"/>
</dbReference>
<dbReference type="SFLD" id="SFLDS00019">
    <property type="entry name" value="Glutathione_Transferase_(cytos"/>
    <property type="match status" value="1"/>
</dbReference>
<evidence type="ECO:0000256" key="2">
    <source>
        <dbReference type="ARBA" id="ARBA00009170"/>
    </source>
</evidence>
<evidence type="ECO:0000256" key="5">
    <source>
        <dbReference type="ARBA" id="ARBA00022927"/>
    </source>
</evidence>
<dbReference type="Pfam" id="PF17171">
    <property type="entry name" value="GST_C_6"/>
    <property type="match status" value="1"/>
</dbReference>
<name>A0ABM4ANV9_VANTA</name>
<organism evidence="11 12">
    <name type="scientific">Vanessa tameamea</name>
    <name type="common">Kamehameha butterfly</name>
    <dbReference type="NCBI Taxonomy" id="334116"/>
    <lineage>
        <taxon>Eukaryota</taxon>
        <taxon>Metazoa</taxon>
        <taxon>Ecdysozoa</taxon>
        <taxon>Arthropoda</taxon>
        <taxon>Hexapoda</taxon>
        <taxon>Insecta</taxon>
        <taxon>Pterygota</taxon>
        <taxon>Neoptera</taxon>
        <taxon>Endopterygota</taxon>
        <taxon>Lepidoptera</taxon>
        <taxon>Glossata</taxon>
        <taxon>Ditrysia</taxon>
        <taxon>Papilionoidea</taxon>
        <taxon>Nymphalidae</taxon>
        <taxon>Nymphalinae</taxon>
        <taxon>Vanessa</taxon>
    </lineage>
</organism>
<dbReference type="CDD" id="cd03078">
    <property type="entry name" value="GST_N_Metaxin1_like"/>
    <property type="match status" value="1"/>
</dbReference>
<proteinExistence type="inferred from homology"/>
<reference evidence="12" key="1">
    <citation type="submission" date="2025-08" db="UniProtKB">
        <authorList>
            <consortium name="RefSeq"/>
        </authorList>
    </citation>
    <scope>IDENTIFICATION</scope>
    <source>
        <tissue evidence="12">Whole body</tissue>
    </source>
</reference>
<evidence type="ECO:0000256" key="3">
    <source>
        <dbReference type="ARBA" id="ARBA00022448"/>
    </source>
</evidence>
<dbReference type="PANTHER" id="PTHR12289">
    <property type="entry name" value="METAXIN RELATED"/>
    <property type="match status" value="1"/>
</dbReference>
<evidence type="ECO:0000256" key="6">
    <source>
        <dbReference type="ARBA" id="ARBA00023128"/>
    </source>
</evidence>
<feature type="region of interest" description="Disordered" evidence="8">
    <location>
        <begin position="245"/>
        <end position="265"/>
    </location>
</feature>
<feature type="domain" description="Metaxin glutathione S-transferase" evidence="10">
    <location>
        <begin position="170"/>
        <end position="233"/>
    </location>
</feature>
<evidence type="ECO:0000259" key="10">
    <source>
        <dbReference type="Pfam" id="PF17171"/>
    </source>
</evidence>
<dbReference type="InterPro" id="IPR036282">
    <property type="entry name" value="Glutathione-S-Trfase_C_sf"/>
</dbReference>
<dbReference type="Proteomes" id="UP001652626">
    <property type="component" value="Chromosome 14"/>
</dbReference>
<comment type="subcellular location">
    <subcellularLocation>
        <location evidence="1">Mitochondrion outer membrane</location>
    </subcellularLocation>
</comment>
<evidence type="ECO:0000259" key="9">
    <source>
        <dbReference type="Pfam" id="PF10568"/>
    </source>
</evidence>
<keyword evidence="5" id="KW-0653">Protein transport</keyword>
<dbReference type="CDD" id="cd03212">
    <property type="entry name" value="GST_C_Metaxin1_3"/>
    <property type="match status" value="1"/>
</dbReference>